<evidence type="ECO:0000256" key="1">
    <source>
        <dbReference type="SAM" id="MobiDB-lite"/>
    </source>
</evidence>
<dbReference type="Pfam" id="PF02992">
    <property type="entry name" value="Transposase_21"/>
    <property type="match status" value="1"/>
</dbReference>
<dbReference type="Proteomes" id="UP001418222">
    <property type="component" value="Unassembled WGS sequence"/>
</dbReference>
<proteinExistence type="predicted"/>
<gene>
    <name evidence="2" type="ORF">KSP39_PZI007967</name>
</gene>
<keyword evidence="3" id="KW-1185">Reference proteome</keyword>
<comment type="caution">
    <text evidence="2">The sequence shown here is derived from an EMBL/GenBank/DDBJ whole genome shotgun (WGS) entry which is preliminary data.</text>
</comment>
<protein>
    <submittedName>
        <fullName evidence="2">Uncharacterized protein</fullName>
    </submittedName>
</protein>
<evidence type="ECO:0000313" key="3">
    <source>
        <dbReference type="Proteomes" id="UP001418222"/>
    </source>
</evidence>
<feature type="region of interest" description="Disordered" evidence="1">
    <location>
        <begin position="208"/>
        <end position="245"/>
    </location>
</feature>
<organism evidence="2 3">
    <name type="scientific">Platanthera zijinensis</name>
    <dbReference type="NCBI Taxonomy" id="2320716"/>
    <lineage>
        <taxon>Eukaryota</taxon>
        <taxon>Viridiplantae</taxon>
        <taxon>Streptophyta</taxon>
        <taxon>Embryophyta</taxon>
        <taxon>Tracheophyta</taxon>
        <taxon>Spermatophyta</taxon>
        <taxon>Magnoliopsida</taxon>
        <taxon>Liliopsida</taxon>
        <taxon>Asparagales</taxon>
        <taxon>Orchidaceae</taxon>
        <taxon>Orchidoideae</taxon>
        <taxon>Orchideae</taxon>
        <taxon>Orchidinae</taxon>
        <taxon>Platanthera</taxon>
    </lineage>
</organism>
<accession>A0AAP0G952</accession>
<name>A0AAP0G952_9ASPA</name>
<dbReference type="AlphaFoldDB" id="A0AAP0G952"/>
<sequence length="245" mass="27493">MEKLKGLLLVFSSNTNNSGPSQSQESNDDIKVIDDLVDLIHNIGDAELLEYSNEDSTGTFSSLLCNVRRELYPARLQRLYMSSKIAAYMRLHTEKHIEVEGTLNHLVDSLAWKSFDAHYPSFVVDPRNVRLGLATDGFNPFGNMSTSYSMWPVVLTPYNMPLYKVIWVQKKFFYAALRQGAANNFLLKKFLKILRLLNCHLILNTPSPNLQQSQSRSEGSDVDTTINEGNDESPIQGSASTAGLL</sequence>
<evidence type="ECO:0000313" key="2">
    <source>
        <dbReference type="EMBL" id="KAK8945201.1"/>
    </source>
</evidence>
<reference evidence="2 3" key="1">
    <citation type="journal article" date="2022" name="Nat. Plants">
        <title>Genomes of leafy and leafless Platanthera orchids illuminate the evolution of mycoheterotrophy.</title>
        <authorList>
            <person name="Li M.H."/>
            <person name="Liu K.W."/>
            <person name="Li Z."/>
            <person name="Lu H.C."/>
            <person name="Ye Q.L."/>
            <person name="Zhang D."/>
            <person name="Wang J.Y."/>
            <person name="Li Y.F."/>
            <person name="Zhong Z.M."/>
            <person name="Liu X."/>
            <person name="Yu X."/>
            <person name="Liu D.K."/>
            <person name="Tu X.D."/>
            <person name="Liu B."/>
            <person name="Hao Y."/>
            <person name="Liao X.Y."/>
            <person name="Jiang Y.T."/>
            <person name="Sun W.H."/>
            <person name="Chen J."/>
            <person name="Chen Y.Q."/>
            <person name="Ai Y."/>
            <person name="Zhai J.W."/>
            <person name="Wu S.S."/>
            <person name="Zhou Z."/>
            <person name="Hsiao Y.Y."/>
            <person name="Wu W.L."/>
            <person name="Chen Y.Y."/>
            <person name="Lin Y.F."/>
            <person name="Hsu J.L."/>
            <person name="Li C.Y."/>
            <person name="Wang Z.W."/>
            <person name="Zhao X."/>
            <person name="Zhong W.Y."/>
            <person name="Ma X.K."/>
            <person name="Ma L."/>
            <person name="Huang J."/>
            <person name="Chen G.Z."/>
            <person name="Huang M.Z."/>
            <person name="Huang L."/>
            <person name="Peng D.H."/>
            <person name="Luo Y.B."/>
            <person name="Zou S.Q."/>
            <person name="Chen S.P."/>
            <person name="Lan S."/>
            <person name="Tsai W.C."/>
            <person name="Van de Peer Y."/>
            <person name="Liu Z.J."/>
        </authorList>
    </citation>
    <scope>NUCLEOTIDE SEQUENCE [LARGE SCALE GENOMIC DNA]</scope>
    <source>
        <strain evidence="2">Lor287</strain>
    </source>
</reference>
<dbReference type="EMBL" id="JBBWWQ010000006">
    <property type="protein sequence ID" value="KAK8945201.1"/>
    <property type="molecule type" value="Genomic_DNA"/>
</dbReference>
<dbReference type="InterPro" id="IPR004242">
    <property type="entry name" value="Transposase_21"/>
</dbReference>